<keyword evidence="2" id="KW-1185">Reference proteome</keyword>
<reference evidence="1 2" key="1">
    <citation type="journal article" date="2020" name="ISME J.">
        <title>Comparative genomics reveals insights into cyanobacterial evolution and habitat adaptation.</title>
        <authorList>
            <person name="Chen M.Y."/>
            <person name="Teng W.K."/>
            <person name="Zhao L."/>
            <person name="Hu C.X."/>
            <person name="Zhou Y.K."/>
            <person name="Han B.P."/>
            <person name="Song L.R."/>
            <person name="Shu W.S."/>
        </authorList>
    </citation>
    <scope>NUCLEOTIDE SEQUENCE [LARGE SCALE GENOMIC DNA]</scope>
    <source>
        <strain evidence="1 2">FACHB-159</strain>
    </source>
</reference>
<accession>A0ABR8KGA6</accession>
<proteinExistence type="predicted"/>
<dbReference type="EMBL" id="JACJTU010000039">
    <property type="protein sequence ID" value="MBD2737913.1"/>
    <property type="molecule type" value="Genomic_DNA"/>
</dbReference>
<protein>
    <submittedName>
        <fullName evidence="1">Uncharacterized protein</fullName>
    </submittedName>
</protein>
<comment type="caution">
    <text evidence="1">The sequence shown here is derived from an EMBL/GenBank/DDBJ whole genome shotgun (WGS) entry which is preliminary data.</text>
</comment>
<evidence type="ECO:0000313" key="2">
    <source>
        <dbReference type="Proteomes" id="UP000637383"/>
    </source>
</evidence>
<dbReference type="RefSeq" id="WP_190958481.1">
    <property type="nucleotide sequence ID" value="NZ_JACJTU010000039.1"/>
</dbReference>
<sequence length="162" mass="18423">MCSQINPEAREDFVYRQLENNLVYISDSIIRAINSGNCKIKFWNDNVSDSMYEAVGLSVDLEKAFVEMETSINCPNSYLVRLWSKETLSSEEDKKRWYSKEAPCPGHLAWECCDDDGVSEEEMETNYFDSGLQKLVSKYIATIKKAYLSAGSVSPEIKSLLS</sequence>
<evidence type="ECO:0000313" key="1">
    <source>
        <dbReference type="EMBL" id="MBD2737913.1"/>
    </source>
</evidence>
<organism evidence="1 2">
    <name type="scientific">Nostoc paludosum FACHB-159</name>
    <dbReference type="NCBI Taxonomy" id="2692908"/>
    <lineage>
        <taxon>Bacteria</taxon>
        <taxon>Bacillati</taxon>
        <taxon>Cyanobacteriota</taxon>
        <taxon>Cyanophyceae</taxon>
        <taxon>Nostocales</taxon>
        <taxon>Nostocaceae</taxon>
        <taxon>Nostoc</taxon>
    </lineage>
</organism>
<name>A0ABR8KGA6_9NOSO</name>
<gene>
    <name evidence="1" type="ORF">H6H03_29175</name>
</gene>
<dbReference type="Proteomes" id="UP000637383">
    <property type="component" value="Unassembled WGS sequence"/>
</dbReference>